<proteinExistence type="predicted"/>
<dbReference type="Proteomes" id="UP001321749">
    <property type="component" value="Unassembled WGS sequence"/>
</dbReference>
<evidence type="ECO:0000259" key="1">
    <source>
        <dbReference type="Pfam" id="PF24494"/>
    </source>
</evidence>
<evidence type="ECO:0000313" key="2">
    <source>
        <dbReference type="EMBL" id="KAK4466892.1"/>
    </source>
</evidence>
<name>A0AAV9I164_9PEZI</name>
<dbReference type="InterPro" id="IPR056009">
    <property type="entry name" value="DUF7587"/>
</dbReference>
<accession>A0AAV9I164</accession>
<dbReference type="AlphaFoldDB" id="A0AAV9I164"/>
<feature type="domain" description="DUF7587" evidence="1">
    <location>
        <begin position="51"/>
        <end position="188"/>
    </location>
</feature>
<comment type="caution">
    <text evidence="2">The sequence shown here is derived from an EMBL/GenBank/DDBJ whole genome shotgun (WGS) entry which is preliminary data.</text>
</comment>
<keyword evidence="3" id="KW-1185">Reference proteome</keyword>
<reference evidence="2" key="2">
    <citation type="submission" date="2023-06" db="EMBL/GenBank/DDBJ databases">
        <authorList>
            <consortium name="Lawrence Berkeley National Laboratory"/>
            <person name="Mondo S.J."/>
            <person name="Hensen N."/>
            <person name="Bonometti L."/>
            <person name="Westerberg I."/>
            <person name="Brannstrom I.O."/>
            <person name="Guillou S."/>
            <person name="Cros-Aarteil S."/>
            <person name="Calhoun S."/>
            <person name="Haridas S."/>
            <person name="Kuo A."/>
            <person name="Pangilinan J."/>
            <person name="Riley R."/>
            <person name="Labutti K."/>
            <person name="Andreopoulos B."/>
            <person name="Lipzen A."/>
            <person name="Chen C."/>
            <person name="Yanf M."/>
            <person name="Daum C."/>
            <person name="Ng V."/>
            <person name="Clum A."/>
            <person name="Steindorff A."/>
            <person name="Ohm R."/>
            <person name="Martin F."/>
            <person name="Silar P."/>
            <person name="Natvig D."/>
            <person name="Lalanne C."/>
            <person name="Gautier V."/>
            <person name="Ament-Velasquez S.L."/>
            <person name="Kruys A."/>
            <person name="Hutchinson M.I."/>
            <person name="Powell A.J."/>
            <person name="Barry K."/>
            <person name="Miller A.N."/>
            <person name="Grigoriev I.V."/>
            <person name="Debuchy R."/>
            <person name="Gladieux P."/>
            <person name="Thoren M.H."/>
            <person name="Johannesson H."/>
        </authorList>
    </citation>
    <scope>NUCLEOTIDE SEQUENCE</scope>
    <source>
        <strain evidence="2">PSN324</strain>
    </source>
</reference>
<gene>
    <name evidence="2" type="ORF">QBC42DRAFT_258269</name>
</gene>
<evidence type="ECO:0000313" key="3">
    <source>
        <dbReference type="Proteomes" id="UP001321749"/>
    </source>
</evidence>
<dbReference type="Pfam" id="PF24494">
    <property type="entry name" value="DUF7587"/>
    <property type="match status" value="1"/>
</dbReference>
<protein>
    <recommendedName>
        <fullName evidence="1">DUF7587 domain-containing protein</fullName>
    </recommendedName>
</protein>
<organism evidence="2 3">
    <name type="scientific">Cladorrhinum samala</name>
    <dbReference type="NCBI Taxonomy" id="585594"/>
    <lineage>
        <taxon>Eukaryota</taxon>
        <taxon>Fungi</taxon>
        <taxon>Dikarya</taxon>
        <taxon>Ascomycota</taxon>
        <taxon>Pezizomycotina</taxon>
        <taxon>Sordariomycetes</taxon>
        <taxon>Sordariomycetidae</taxon>
        <taxon>Sordariales</taxon>
        <taxon>Podosporaceae</taxon>
        <taxon>Cladorrhinum</taxon>
    </lineage>
</organism>
<reference evidence="2" key="1">
    <citation type="journal article" date="2023" name="Mol. Phylogenet. Evol.">
        <title>Genome-scale phylogeny and comparative genomics of the fungal order Sordariales.</title>
        <authorList>
            <person name="Hensen N."/>
            <person name="Bonometti L."/>
            <person name="Westerberg I."/>
            <person name="Brannstrom I.O."/>
            <person name="Guillou S."/>
            <person name="Cros-Aarteil S."/>
            <person name="Calhoun S."/>
            <person name="Haridas S."/>
            <person name="Kuo A."/>
            <person name="Mondo S."/>
            <person name="Pangilinan J."/>
            <person name="Riley R."/>
            <person name="LaButti K."/>
            <person name="Andreopoulos B."/>
            <person name="Lipzen A."/>
            <person name="Chen C."/>
            <person name="Yan M."/>
            <person name="Daum C."/>
            <person name="Ng V."/>
            <person name="Clum A."/>
            <person name="Steindorff A."/>
            <person name="Ohm R.A."/>
            <person name="Martin F."/>
            <person name="Silar P."/>
            <person name="Natvig D.O."/>
            <person name="Lalanne C."/>
            <person name="Gautier V."/>
            <person name="Ament-Velasquez S.L."/>
            <person name="Kruys A."/>
            <person name="Hutchinson M.I."/>
            <person name="Powell A.J."/>
            <person name="Barry K."/>
            <person name="Miller A.N."/>
            <person name="Grigoriev I.V."/>
            <person name="Debuchy R."/>
            <person name="Gladieux P."/>
            <person name="Hiltunen Thoren M."/>
            <person name="Johannesson H."/>
        </authorList>
    </citation>
    <scope>NUCLEOTIDE SEQUENCE</scope>
    <source>
        <strain evidence="2">PSN324</strain>
    </source>
</reference>
<sequence>MATVLSLPEPNNHAAFAHPNVTLDTAELERDPTNWPRFPSQNPRLSSPHVVPRYLFRVSTPSSSGSTTTTRIQSAYSLKYPDRIPKNFLDLDSSEAAVLLNTHLRWWTEFPDDFPQTNLVSWTSDLLFAVILAIRHTKSITIRTKPLKVSSVTQPERVCILMVDTKGIEDRFVDAHKLTEHTKGQCGAADPKIRAKLEKLVDWRRGDYKMAEFLSQGCLDVDGRCVSTTLADITNAGLFKIYNDLERPWEQGPWPEDVMRRLVKAREEFLMTRPTLAKDVALAVKIGRCFGGVSGNWALYVALMVLGFAERAEPQAESVCEGLREMVDEVPDINEFSPDNLRITECTSLPNELRRANDLVKKLYEYYSRREVVANEPDDLVQAMDSLALGDI</sequence>
<dbReference type="EMBL" id="MU864929">
    <property type="protein sequence ID" value="KAK4466892.1"/>
    <property type="molecule type" value="Genomic_DNA"/>
</dbReference>